<dbReference type="Ensembl" id="ENSATET00000058981.1">
    <property type="protein sequence ID" value="ENSATEP00000046490.1"/>
    <property type="gene ID" value="ENSATEG00000029443.1"/>
</dbReference>
<evidence type="ECO:0000256" key="1">
    <source>
        <dbReference type="ARBA" id="ARBA00023157"/>
    </source>
</evidence>
<dbReference type="InterPro" id="IPR016186">
    <property type="entry name" value="C-type_lectin-like/link_sf"/>
</dbReference>
<evidence type="ECO:0000313" key="4">
    <source>
        <dbReference type="Proteomes" id="UP000265040"/>
    </source>
</evidence>
<dbReference type="PROSITE" id="PS50041">
    <property type="entry name" value="C_TYPE_LECTIN_2"/>
    <property type="match status" value="1"/>
</dbReference>
<dbReference type="Proteomes" id="UP000265040">
    <property type="component" value="Chromosome 16"/>
</dbReference>
<dbReference type="InterPro" id="IPR016187">
    <property type="entry name" value="CTDL_fold"/>
</dbReference>
<dbReference type="AlphaFoldDB" id="A0A7N6ABG2"/>
<dbReference type="Pfam" id="PF00059">
    <property type="entry name" value="Lectin_C"/>
    <property type="match status" value="1"/>
</dbReference>
<reference evidence="3" key="3">
    <citation type="submission" date="2025-09" db="UniProtKB">
        <authorList>
            <consortium name="Ensembl"/>
        </authorList>
    </citation>
    <scope>IDENTIFICATION</scope>
</reference>
<evidence type="ECO:0000259" key="2">
    <source>
        <dbReference type="PROSITE" id="PS50041"/>
    </source>
</evidence>
<dbReference type="PANTHER" id="PTHR45784">
    <property type="entry name" value="C-TYPE LECTIN DOMAIN FAMILY 20 MEMBER A-RELATED"/>
    <property type="match status" value="1"/>
</dbReference>
<keyword evidence="4" id="KW-1185">Reference proteome</keyword>
<reference evidence="3" key="1">
    <citation type="submission" date="2021-04" db="EMBL/GenBank/DDBJ databases">
        <authorList>
            <consortium name="Wellcome Sanger Institute Data Sharing"/>
        </authorList>
    </citation>
    <scope>NUCLEOTIDE SEQUENCE [LARGE SCALE GENOMIC DNA]</scope>
</reference>
<dbReference type="InParanoid" id="A0A7N6ABG2"/>
<feature type="domain" description="C-type lectin" evidence="2">
    <location>
        <begin position="16"/>
        <end position="128"/>
    </location>
</feature>
<dbReference type="Gene3D" id="3.10.100.10">
    <property type="entry name" value="Mannose-Binding Protein A, subunit A"/>
    <property type="match status" value="1"/>
</dbReference>
<keyword evidence="1" id="KW-1015">Disulfide bond</keyword>
<name>A0A7N6ABG2_ANATE</name>
<dbReference type="InterPro" id="IPR018378">
    <property type="entry name" value="C-type_lectin_CS"/>
</dbReference>
<sequence>GLQPLWLDLTSIPSSYLLRQFHYVNLKMTWTNAQQYCRAKYTDLATIRSMDEISTLNRSVLNASWRGIMGSDSNSWRWSATGATSRTGYQSWNSGEPNDKYVEYCGVMYDNGLWNDYSCDNLMSFVCYTGKKTTTNYN</sequence>
<organism evidence="3 4">
    <name type="scientific">Anabas testudineus</name>
    <name type="common">Climbing perch</name>
    <name type="synonym">Anthias testudineus</name>
    <dbReference type="NCBI Taxonomy" id="64144"/>
    <lineage>
        <taxon>Eukaryota</taxon>
        <taxon>Metazoa</taxon>
        <taxon>Chordata</taxon>
        <taxon>Craniata</taxon>
        <taxon>Vertebrata</taxon>
        <taxon>Euteleostomi</taxon>
        <taxon>Actinopterygii</taxon>
        <taxon>Neopterygii</taxon>
        <taxon>Teleostei</taxon>
        <taxon>Neoteleostei</taxon>
        <taxon>Acanthomorphata</taxon>
        <taxon>Anabantaria</taxon>
        <taxon>Anabantiformes</taxon>
        <taxon>Anabantoidei</taxon>
        <taxon>Anabantidae</taxon>
        <taxon>Anabas</taxon>
    </lineage>
</organism>
<evidence type="ECO:0000313" key="3">
    <source>
        <dbReference type="Ensembl" id="ENSATEP00000046490.1"/>
    </source>
</evidence>
<dbReference type="SUPFAM" id="SSF56436">
    <property type="entry name" value="C-type lectin-like"/>
    <property type="match status" value="1"/>
</dbReference>
<accession>A0A7N6ABG2</accession>
<dbReference type="PROSITE" id="PS00615">
    <property type="entry name" value="C_TYPE_LECTIN_1"/>
    <property type="match status" value="1"/>
</dbReference>
<reference evidence="3" key="2">
    <citation type="submission" date="2025-08" db="UniProtKB">
        <authorList>
            <consortium name="Ensembl"/>
        </authorList>
    </citation>
    <scope>IDENTIFICATION</scope>
</reference>
<dbReference type="OrthoDB" id="6369810at2759"/>
<dbReference type="GeneTree" id="ENSGT01100000263473"/>
<proteinExistence type="predicted"/>
<dbReference type="InterPro" id="IPR001304">
    <property type="entry name" value="C-type_lectin-like"/>
</dbReference>
<dbReference type="PANTHER" id="PTHR45784:SF3">
    <property type="entry name" value="C-TYPE LECTIN DOMAIN FAMILY 4 MEMBER K-LIKE-RELATED"/>
    <property type="match status" value="1"/>
</dbReference>
<protein>
    <recommendedName>
        <fullName evidence="2">C-type lectin domain-containing protein</fullName>
    </recommendedName>
</protein>
<dbReference type="SMART" id="SM00034">
    <property type="entry name" value="CLECT"/>
    <property type="match status" value="1"/>
</dbReference>